<dbReference type="PANTHER" id="PTHR43272:SF33">
    <property type="entry name" value="AMP-BINDING DOMAIN-CONTAINING PROTEIN-RELATED"/>
    <property type="match status" value="1"/>
</dbReference>
<evidence type="ECO:0000256" key="1">
    <source>
        <dbReference type="ARBA" id="ARBA00022598"/>
    </source>
</evidence>
<dbReference type="AlphaFoldDB" id="A0A0R3WUW3"/>
<dbReference type="PANTHER" id="PTHR43272">
    <property type="entry name" value="LONG-CHAIN-FATTY-ACID--COA LIGASE"/>
    <property type="match status" value="1"/>
</dbReference>
<dbReference type="GO" id="GO:0005783">
    <property type="term" value="C:endoplasmic reticulum"/>
    <property type="evidence" value="ECO:0007669"/>
    <property type="project" value="TreeGrafter"/>
</dbReference>
<organism evidence="4">
    <name type="scientific">Hydatigena taeniaeformis</name>
    <name type="common">Feline tapeworm</name>
    <name type="synonym">Taenia taeniaeformis</name>
    <dbReference type="NCBI Taxonomy" id="6205"/>
    <lineage>
        <taxon>Eukaryota</taxon>
        <taxon>Metazoa</taxon>
        <taxon>Spiralia</taxon>
        <taxon>Lophotrochozoa</taxon>
        <taxon>Platyhelminthes</taxon>
        <taxon>Cestoda</taxon>
        <taxon>Eucestoda</taxon>
        <taxon>Cyclophyllidea</taxon>
        <taxon>Taeniidae</taxon>
        <taxon>Hydatigera</taxon>
    </lineage>
</organism>
<proteinExistence type="predicted"/>
<dbReference type="Gene3D" id="2.30.38.10">
    <property type="entry name" value="Luciferase, Domain 3"/>
    <property type="match status" value="1"/>
</dbReference>
<reference evidence="4" key="1">
    <citation type="submission" date="2017-02" db="UniProtKB">
        <authorList>
            <consortium name="WormBaseParasite"/>
        </authorList>
    </citation>
    <scope>IDENTIFICATION</scope>
</reference>
<keyword evidence="1" id="KW-0436">Ligase</keyword>
<dbReference type="SUPFAM" id="SSF56801">
    <property type="entry name" value="Acetyl-CoA synthetase-like"/>
    <property type="match status" value="1"/>
</dbReference>
<keyword evidence="2" id="KW-0547">Nucleotide-binding</keyword>
<evidence type="ECO:0000256" key="3">
    <source>
        <dbReference type="ARBA" id="ARBA00022840"/>
    </source>
</evidence>
<dbReference type="GO" id="GO:0016020">
    <property type="term" value="C:membrane"/>
    <property type="evidence" value="ECO:0007669"/>
    <property type="project" value="TreeGrafter"/>
</dbReference>
<dbReference type="STRING" id="6205.A0A0R3WUW3"/>
<evidence type="ECO:0000256" key="2">
    <source>
        <dbReference type="ARBA" id="ARBA00022741"/>
    </source>
</evidence>
<protein>
    <submittedName>
        <fullName evidence="4">AMP-binding domain-containing protein</fullName>
    </submittedName>
</protein>
<name>A0A0R3WUW3_HYDTA</name>
<dbReference type="WBParaSite" id="TTAC_0000455301-mRNA-1">
    <property type="protein sequence ID" value="TTAC_0000455301-mRNA-1"/>
    <property type="gene ID" value="TTAC_0000455301"/>
</dbReference>
<sequence length="61" mass="6684">LADIPSMGIVAERDNKGEIRVKGPSCTTGYFKDPENTAQLIDSDGWMRTGDVGIWTEVVSR</sequence>
<accession>A0A0R3WUW3</accession>
<evidence type="ECO:0000313" key="4">
    <source>
        <dbReference type="WBParaSite" id="TTAC_0000455301-mRNA-1"/>
    </source>
</evidence>
<dbReference type="GO" id="GO:0004467">
    <property type="term" value="F:long-chain fatty acid-CoA ligase activity"/>
    <property type="evidence" value="ECO:0007669"/>
    <property type="project" value="TreeGrafter"/>
</dbReference>
<dbReference type="GO" id="GO:0005524">
    <property type="term" value="F:ATP binding"/>
    <property type="evidence" value="ECO:0007669"/>
    <property type="project" value="UniProtKB-KW"/>
</dbReference>
<keyword evidence="3" id="KW-0067">ATP-binding</keyword>